<feature type="non-terminal residue" evidence="2">
    <location>
        <position position="201"/>
    </location>
</feature>
<evidence type="ECO:0000256" key="1">
    <source>
        <dbReference type="SAM" id="MobiDB-lite"/>
    </source>
</evidence>
<name>A0A1B6M4Q3_9HEMI</name>
<evidence type="ECO:0000313" key="2">
    <source>
        <dbReference type="EMBL" id="JAT30897.1"/>
    </source>
</evidence>
<proteinExistence type="predicted"/>
<feature type="region of interest" description="Disordered" evidence="1">
    <location>
        <begin position="53"/>
        <end position="98"/>
    </location>
</feature>
<organism evidence="2">
    <name type="scientific">Graphocephala atropunctata</name>
    <dbReference type="NCBI Taxonomy" id="36148"/>
    <lineage>
        <taxon>Eukaryota</taxon>
        <taxon>Metazoa</taxon>
        <taxon>Ecdysozoa</taxon>
        <taxon>Arthropoda</taxon>
        <taxon>Hexapoda</taxon>
        <taxon>Insecta</taxon>
        <taxon>Pterygota</taxon>
        <taxon>Neoptera</taxon>
        <taxon>Paraneoptera</taxon>
        <taxon>Hemiptera</taxon>
        <taxon>Auchenorrhyncha</taxon>
        <taxon>Membracoidea</taxon>
        <taxon>Cicadellidae</taxon>
        <taxon>Cicadellinae</taxon>
        <taxon>Cicadellini</taxon>
        <taxon>Graphocephala</taxon>
    </lineage>
</organism>
<dbReference type="PANTHER" id="PTHR45723">
    <property type="entry name" value="SERINE/THREONINE-PROTEIN KINASE RIO1"/>
    <property type="match status" value="1"/>
</dbReference>
<dbReference type="EMBL" id="GEBQ01009080">
    <property type="protein sequence ID" value="JAT30897.1"/>
    <property type="molecule type" value="Transcribed_RNA"/>
</dbReference>
<feature type="compositionally biased region" description="Polar residues" evidence="1">
    <location>
        <begin position="84"/>
        <end position="98"/>
    </location>
</feature>
<feature type="compositionally biased region" description="Acidic residues" evidence="1">
    <location>
        <begin position="53"/>
        <end position="63"/>
    </location>
</feature>
<protein>
    <recommendedName>
        <fullName evidence="3">Non-specific serine/threonine protein kinase</fullName>
    </recommendedName>
</protein>
<gene>
    <name evidence="2" type="ORF">g.23163</name>
</gene>
<sequence length="201" mass="22803">MADVTEGQFSDAEENDSVEFITVEGKKKKVQFQIADRFGNLTVCDAYSEDEDYESGSEIDDGYFDNIYNNEGPNHHRKNKESFRSSGSNTQANSNKVSNYQPADKLFKKYINKINVDRYEGPALPIHVANRVMETQKKVEADRIRLKDKHDRATAEQVMDPRTRMILFKLLNRGVITEINGCISTGKEANVYHATAVKDGI</sequence>
<dbReference type="AlphaFoldDB" id="A0A1B6M4Q3"/>
<evidence type="ECO:0008006" key="3">
    <source>
        <dbReference type="Google" id="ProtNLM"/>
    </source>
</evidence>
<accession>A0A1B6M4Q3</accession>
<dbReference type="InterPro" id="IPR051272">
    <property type="entry name" value="RIO-type_Ser/Thr_kinase"/>
</dbReference>
<reference evidence="2" key="1">
    <citation type="submission" date="2015-11" db="EMBL/GenBank/DDBJ databases">
        <title>De novo transcriptome assembly of four potential Pierce s Disease insect vectors from Arizona vineyards.</title>
        <authorList>
            <person name="Tassone E.E."/>
        </authorList>
    </citation>
    <scope>NUCLEOTIDE SEQUENCE</scope>
</reference>